<name>A0ABT5U1G1_9MICO</name>
<gene>
    <name evidence="4" type="ORF">PU560_10880</name>
</gene>
<dbReference type="Proteomes" id="UP001165561">
    <property type="component" value="Unassembled WGS sequence"/>
</dbReference>
<proteinExistence type="predicted"/>
<evidence type="ECO:0000259" key="3">
    <source>
        <dbReference type="Pfam" id="PF14258"/>
    </source>
</evidence>
<feature type="region of interest" description="Disordered" evidence="1">
    <location>
        <begin position="1"/>
        <end position="27"/>
    </location>
</feature>
<feature type="domain" description="DUF4350" evidence="3">
    <location>
        <begin position="69"/>
        <end position="244"/>
    </location>
</feature>
<keyword evidence="2" id="KW-1133">Transmembrane helix</keyword>
<keyword evidence="2" id="KW-0472">Membrane</keyword>
<dbReference type="InterPro" id="IPR025646">
    <property type="entry name" value="DUF4350"/>
</dbReference>
<dbReference type="EMBL" id="JARACI010001015">
    <property type="protein sequence ID" value="MDD9206966.1"/>
    <property type="molecule type" value="Genomic_DNA"/>
</dbReference>
<feature type="transmembrane region" description="Helical" evidence="2">
    <location>
        <begin position="40"/>
        <end position="60"/>
    </location>
</feature>
<evidence type="ECO:0000313" key="5">
    <source>
        <dbReference type="Proteomes" id="UP001165561"/>
    </source>
</evidence>
<comment type="caution">
    <text evidence="4">The sequence shown here is derived from an EMBL/GenBank/DDBJ whole genome shotgun (WGS) entry which is preliminary data.</text>
</comment>
<evidence type="ECO:0000313" key="4">
    <source>
        <dbReference type="EMBL" id="MDD9206966.1"/>
    </source>
</evidence>
<evidence type="ECO:0000256" key="2">
    <source>
        <dbReference type="SAM" id="Phobius"/>
    </source>
</evidence>
<reference evidence="4" key="1">
    <citation type="submission" date="2023-02" db="EMBL/GenBank/DDBJ databases">
        <title>Georgenia sp.10Sc9-8, isolated from a soil sample collected from the Taklamakan desert.</title>
        <authorList>
            <person name="Liu S."/>
        </authorList>
    </citation>
    <scope>NUCLEOTIDE SEQUENCE</scope>
    <source>
        <strain evidence="4">10Sc9-8</strain>
    </source>
</reference>
<protein>
    <submittedName>
        <fullName evidence="4">DUF4350 domain-containing protein</fullName>
    </submittedName>
</protein>
<evidence type="ECO:0000256" key="1">
    <source>
        <dbReference type="SAM" id="MobiDB-lite"/>
    </source>
</evidence>
<dbReference type="Pfam" id="PF14258">
    <property type="entry name" value="DUF4350"/>
    <property type="match status" value="1"/>
</dbReference>
<keyword evidence="5" id="KW-1185">Reference proteome</keyword>
<keyword evidence="2" id="KW-0812">Transmembrane</keyword>
<organism evidence="4 5">
    <name type="scientific">Georgenia halotolerans</name>
    <dbReference type="NCBI Taxonomy" id="3028317"/>
    <lineage>
        <taxon>Bacteria</taxon>
        <taxon>Bacillati</taxon>
        <taxon>Actinomycetota</taxon>
        <taxon>Actinomycetes</taxon>
        <taxon>Micrococcales</taxon>
        <taxon>Bogoriellaceae</taxon>
        <taxon>Georgenia</taxon>
    </lineage>
</organism>
<sequence>MSVTDAPVGFAPADQEERAAPPPSAPWHEHWAHRWRRSRFIVLALLVVVVLSGVTLLLTARTSDRPLAPDNAGDDGARAAAQILQRRGVDVQPATTMAEVGALAGPGSTVLVTDLAPLDDAQRADLVATGADLVLLGATFTGVEGFPGVSDRIETSGAGSTEQVPARCDDPHARAAGEISGTVGSVVALDEEVTVCFPVDDEGAGGYASWQHEDRQMHYLADPRLLSNAGLAADGNAALTLRVLGQHEALVWFLPARSDTSGTQDAVPMVPPGVRLVLVQLLVVGAALALWRGRSLGPVVTEAMPVVVRAAETTRGRGRLYRRFAAHGHAAAALRAGAARRMAHRLGLPRSAGAARLTDAVARATARDPHEVHGLLYGPAPSDDAGLLALSTALDTLESEVHRS</sequence>
<accession>A0ABT5U1G1</accession>